<keyword evidence="3" id="KW-1185">Reference proteome</keyword>
<sequence length="69" mass="7660">MYWKFRHIVEALKYVELAPEAATADAITLTDGDADPTTESSTQFEPPCFRARVLNGEPIDIYVLGDDAL</sequence>
<accession>A0A8H6UZ08</accession>
<dbReference type="OrthoDB" id="4510524at2759"/>
<evidence type="ECO:0000313" key="2">
    <source>
        <dbReference type="EMBL" id="KAF7172468.1"/>
    </source>
</evidence>
<proteinExistence type="predicted"/>
<dbReference type="EMBL" id="JACBAD010001753">
    <property type="protein sequence ID" value="KAF7134181.1"/>
    <property type="molecule type" value="Genomic_DNA"/>
</dbReference>
<evidence type="ECO:0000313" key="3">
    <source>
        <dbReference type="Proteomes" id="UP000630445"/>
    </source>
</evidence>
<evidence type="ECO:0000313" key="4">
    <source>
        <dbReference type="Proteomes" id="UP000662466"/>
    </source>
</evidence>
<dbReference type="Proteomes" id="UP000662466">
    <property type="component" value="Unassembled WGS sequence"/>
</dbReference>
<gene>
    <name evidence="1" type="ORF">CNMCM5793_005860</name>
    <name evidence="2" type="ORF">CNMCM6106_006664</name>
</gene>
<dbReference type="EMBL" id="JACBAF010001858">
    <property type="protein sequence ID" value="KAF7172468.1"/>
    <property type="molecule type" value="Genomic_DNA"/>
</dbReference>
<organism evidence="2 4">
    <name type="scientific">Aspergillus hiratsukae</name>
    <dbReference type="NCBI Taxonomy" id="1194566"/>
    <lineage>
        <taxon>Eukaryota</taxon>
        <taxon>Fungi</taxon>
        <taxon>Dikarya</taxon>
        <taxon>Ascomycota</taxon>
        <taxon>Pezizomycotina</taxon>
        <taxon>Eurotiomycetes</taxon>
        <taxon>Eurotiomycetidae</taxon>
        <taxon>Eurotiales</taxon>
        <taxon>Aspergillaceae</taxon>
        <taxon>Aspergillus</taxon>
        <taxon>Aspergillus subgen. Fumigati</taxon>
    </lineage>
</organism>
<name>A0A8H6UZ08_9EURO</name>
<dbReference type="AlphaFoldDB" id="A0A8H6UZ08"/>
<dbReference type="Proteomes" id="UP000630445">
    <property type="component" value="Unassembled WGS sequence"/>
</dbReference>
<comment type="caution">
    <text evidence="2">The sequence shown here is derived from an EMBL/GenBank/DDBJ whole genome shotgun (WGS) entry which is preliminary data.</text>
</comment>
<evidence type="ECO:0000313" key="1">
    <source>
        <dbReference type="EMBL" id="KAF7134181.1"/>
    </source>
</evidence>
<reference evidence="2" key="1">
    <citation type="submission" date="2020-06" db="EMBL/GenBank/DDBJ databases">
        <title>Draft genome sequences of strains closely related to Aspergillus parafelis and Aspergillus hiratsukae.</title>
        <authorList>
            <person name="Dos Santos R.A.C."/>
            <person name="Rivero-Menendez O."/>
            <person name="Steenwyk J.L."/>
            <person name="Mead M.E."/>
            <person name="Goldman G.H."/>
            <person name="Alastruey-Izquierdo A."/>
            <person name="Rokas A."/>
        </authorList>
    </citation>
    <scope>NUCLEOTIDE SEQUENCE</scope>
    <source>
        <strain evidence="1">CNM-CM5793</strain>
        <strain evidence="2">CNM-CM6106</strain>
    </source>
</reference>
<protein>
    <submittedName>
        <fullName evidence="2">Uncharacterized protein</fullName>
    </submittedName>
</protein>